<dbReference type="HOGENOM" id="CLU_000288_34_22_1"/>
<protein>
    <recommendedName>
        <fullName evidence="3">Nucleoside phosphorylase domain-containing protein</fullName>
    </recommendedName>
</protein>
<evidence type="ECO:0008006" key="3">
    <source>
        <dbReference type="Google" id="ProtNLM"/>
    </source>
</evidence>
<dbReference type="PANTHER" id="PTHR46082">
    <property type="entry name" value="ATP/GTP-BINDING PROTEIN-RELATED"/>
    <property type="match status" value="1"/>
</dbReference>
<dbReference type="OrthoDB" id="4120225at2759"/>
<dbReference type="Proteomes" id="UP000030752">
    <property type="component" value="Unassembled WGS sequence"/>
</dbReference>
<dbReference type="SUPFAM" id="SSF53167">
    <property type="entry name" value="Purine and uridine phosphorylases"/>
    <property type="match status" value="1"/>
</dbReference>
<name>W2RJX4_CYPE1</name>
<dbReference type="RefSeq" id="XP_008721600.1">
    <property type="nucleotide sequence ID" value="XM_008723378.1"/>
</dbReference>
<sequence length="248" mass="27187">MSSLTVRDYHIGWICALEDEMAAAIAMLDEEHPMMAGQDKQDHNSYVLGKLHQHNVAIACMPAGVDGLVSAATVAKHMARTFPELRVGLMVGIGAGIPNLARGVDIRLRDVVVNMPDKTWGGVVQYDSGKAESGGVFVVKGELNQPPDVLLRTLSQVHARHRMRPSKITEYINEAVVKNSMLEDNGFVRPDAPDQLISPVCSTYVDDVSSGCEKSVHCCVTQLCHTIKNFSKWLAQTIQFVFGELFLI</sequence>
<proteinExistence type="predicted"/>
<keyword evidence="2" id="KW-1185">Reference proteome</keyword>
<dbReference type="GeneID" id="19976399"/>
<dbReference type="EMBL" id="KB822725">
    <property type="protein sequence ID" value="ETN36782.1"/>
    <property type="molecule type" value="Genomic_DNA"/>
</dbReference>
<gene>
    <name evidence="1" type="ORF">HMPREF1541_09060</name>
</gene>
<dbReference type="InParanoid" id="W2RJX4"/>
<dbReference type="VEuPathDB" id="FungiDB:HMPREF1541_09060"/>
<dbReference type="GO" id="GO:0009116">
    <property type="term" value="P:nucleoside metabolic process"/>
    <property type="evidence" value="ECO:0007669"/>
    <property type="project" value="InterPro"/>
</dbReference>
<reference evidence="1 2" key="1">
    <citation type="submission" date="2013-03" db="EMBL/GenBank/DDBJ databases">
        <title>The Genome Sequence of Phialophora europaea CBS 101466.</title>
        <authorList>
            <consortium name="The Broad Institute Genomics Platform"/>
            <person name="Cuomo C."/>
            <person name="de Hoog S."/>
            <person name="Gorbushina A."/>
            <person name="Walker B."/>
            <person name="Young S.K."/>
            <person name="Zeng Q."/>
            <person name="Gargeya S."/>
            <person name="Fitzgerald M."/>
            <person name="Haas B."/>
            <person name="Abouelleil A."/>
            <person name="Allen A.W."/>
            <person name="Alvarado L."/>
            <person name="Arachchi H.M."/>
            <person name="Berlin A.M."/>
            <person name="Chapman S.B."/>
            <person name="Gainer-Dewar J."/>
            <person name="Goldberg J."/>
            <person name="Griggs A."/>
            <person name="Gujja S."/>
            <person name="Hansen M."/>
            <person name="Howarth C."/>
            <person name="Imamovic A."/>
            <person name="Ireland A."/>
            <person name="Larimer J."/>
            <person name="McCowan C."/>
            <person name="Murphy C."/>
            <person name="Pearson M."/>
            <person name="Poon T.W."/>
            <person name="Priest M."/>
            <person name="Roberts A."/>
            <person name="Saif S."/>
            <person name="Shea T."/>
            <person name="Sisk P."/>
            <person name="Sykes S."/>
            <person name="Wortman J."/>
            <person name="Nusbaum C."/>
            <person name="Birren B."/>
        </authorList>
    </citation>
    <scope>NUCLEOTIDE SEQUENCE [LARGE SCALE GENOMIC DNA]</scope>
    <source>
        <strain evidence="1 2">CBS 101466</strain>
    </source>
</reference>
<dbReference type="PANTHER" id="PTHR46082:SF11">
    <property type="entry name" value="AAA+ ATPASE DOMAIN-CONTAINING PROTEIN-RELATED"/>
    <property type="match status" value="1"/>
</dbReference>
<dbReference type="GO" id="GO:0003824">
    <property type="term" value="F:catalytic activity"/>
    <property type="evidence" value="ECO:0007669"/>
    <property type="project" value="InterPro"/>
</dbReference>
<dbReference type="InterPro" id="IPR053137">
    <property type="entry name" value="NLR-like"/>
</dbReference>
<dbReference type="AlphaFoldDB" id="W2RJX4"/>
<dbReference type="eggNOG" id="ENOG502RK41">
    <property type="taxonomic scope" value="Eukaryota"/>
</dbReference>
<dbReference type="Gene3D" id="3.40.50.1580">
    <property type="entry name" value="Nucleoside phosphorylase domain"/>
    <property type="match status" value="1"/>
</dbReference>
<dbReference type="STRING" id="1220924.W2RJX4"/>
<evidence type="ECO:0000313" key="2">
    <source>
        <dbReference type="Proteomes" id="UP000030752"/>
    </source>
</evidence>
<dbReference type="InterPro" id="IPR035994">
    <property type="entry name" value="Nucleoside_phosphorylase_sf"/>
</dbReference>
<accession>W2RJX4</accession>
<organism evidence="1 2">
    <name type="scientific">Cyphellophora europaea (strain CBS 101466)</name>
    <name type="common">Phialophora europaea</name>
    <dbReference type="NCBI Taxonomy" id="1220924"/>
    <lineage>
        <taxon>Eukaryota</taxon>
        <taxon>Fungi</taxon>
        <taxon>Dikarya</taxon>
        <taxon>Ascomycota</taxon>
        <taxon>Pezizomycotina</taxon>
        <taxon>Eurotiomycetes</taxon>
        <taxon>Chaetothyriomycetidae</taxon>
        <taxon>Chaetothyriales</taxon>
        <taxon>Cyphellophoraceae</taxon>
        <taxon>Cyphellophora</taxon>
    </lineage>
</organism>
<evidence type="ECO:0000313" key="1">
    <source>
        <dbReference type="EMBL" id="ETN36782.1"/>
    </source>
</evidence>